<sequence>MAETSPRIALVGAVAAAAPPAEQAFAAVFGEAQTWNILDDRLIADALDAGRVTAPLAARMTALIDYALAHGAAGVLLTCSMYGPVAHAVAARAAVPVLASDDAAFADAAAGGFRRIALVASLPIPLADARARFDAFRSGREAGLEVVDVLAADAAGVTDAAVLTDALERAVRGIPDLDAVLLAQYSIAPAADALAARLGIPVLAGPGRAAALMRDLLHTDAR</sequence>
<comment type="similarity">
    <text evidence="1">Belongs to the HyuE racemase family.</text>
</comment>
<dbReference type="InterPro" id="IPR053714">
    <property type="entry name" value="Iso_Racemase_Enz_sf"/>
</dbReference>
<organism evidence="2 3">
    <name type="scientific">Microbacterium elymi</name>
    <dbReference type="NCBI Taxonomy" id="2909587"/>
    <lineage>
        <taxon>Bacteria</taxon>
        <taxon>Bacillati</taxon>
        <taxon>Actinomycetota</taxon>
        <taxon>Actinomycetes</taxon>
        <taxon>Micrococcales</taxon>
        <taxon>Microbacteriaceae</taxon>
        <taxon>Microbacterium</taxon>
    </lineage>
</organism>
<name>A0ABY5NH93_9MICO</name>
<gene>
    <name evidence="2" type="ORF">L2X98_29005</name>
</gene>
<reference evidence="2" key="1">
    <citation type="submission" date="2022-01" db="EMBL/GenBank/DDBJ databases">
        <title>Microbacterium eymi and Microbacterium rhizovicinus sp. nov., isolated from the rhizospheric soil of Elymus tsukushiensis, a plant native to the Dokdo Islands, Republic of Korea.</title>
        <authorList>
            <person name="Hwang Y.J."/>
        </authorList>
    </citation>
    <scope>NUCLEOTIDE SEQUENCE</scope>
    <source>
        <strain evidence="2">KUDC0405</strain>
    </source>
</reference>
<proteinExistence type="inferred from homology"/>
<dbReference type="EMBL" id="CP091139">
    <property type="protein sequence ID" value="UUT34564.1"/>
    <property type="molecule type" value="Genomic_DNA"/>
</dbReference>
<dbReference type="InterPro" id="IPR015942">
    <property type="entry name" value="Asp/Glu/hydantoin_racemase"/>
</dbReference>
<keyword evidence="3" id="KW-1185">Reference proteome</keyword>
<dbReference type="RefSeq" id="WP_259611089.1">
    <property type="nucleotide sequence ID" value="NZ_CP091139.2"/>
</dbReference>
<protein>
    <submittedName>
        <fullName evidence="2">Aspartate/glutamate racemase family protein</fullName>
    </submittedName>
</protein>
<dbReference type="Pfam" id="PF01177">
    <property type="entry name" value="Asp_Glu_race"/>
    <property type="match status" value="1"/>
</dbReference>
<dbReference type="Gene3D" id="3.40.50.12500">
    <property type="match status" value="1"/>
</dbReference>
<evidence type="ECO:0000256" key="1">
    <source>
        <dbReference type="ARBA" id="ARBA00038414"/>
    </source>
</evidence>
<accession>A0ABY5NH93</accession>
<dbReference type="Proteomes" id="UP001054811">
    <property type="component" value="Chromosome"/>
</dbReference>
<evidence type="ECO:0000313" key="3">
    <source>
        <dbReference type="Proteomes" id="UP001054811"/>
    </source>
</evidence>
<evidence type="ECO:0000313" key="2">
    <source>
        <dbReference type="EMBL" id="UUT34564.1"/>
    </source>
</evidence>